<dbReference type="InterPro" id="IPR053735">
    <property type="entry name" value="Type_III_TA_endoRNase"/>
</dbReference>
<comment type="caution">
    <text evidence="1">The sequence shown here is derived from an EMBL/GenBank/DDBJ whole genome shotgun (WGS) entry which is preliminary data.</text>
</comment>
<dbReference type="RefSeq" id="WP_320883182.1">
    <property type="nucleotide sequence ID" value="NZ_BAABZA010000001.1"/>
</dbReference>
<dbReference type="Proteomes" id="UP001276902">
    <property type="component" value="Unassembled WGS sequence"/>
</dbReference>
<protein>
    <submittedName>
        <fullName evidence="1">Uncharacterized protein</fullName>
    </submittedName>
</protein>
<dbReference type="Gene3D" id="3.10.129.130">
    <property type="match status" value="1"/>
</dbReference>
<reference evidence="1" key="1">
    <citation type="submission" date="2022-03" db="EMBL/GenBank/DDBJ databases">
        <title>First case of bacteraemia caused by Dielma fastidiosa in a patient hospitalised with diverticulitis.</title>
        <authorList>
            <person name="Forman-Ankjaer B."/>
            <person name="Hvid-Jensen F."/>
            <person name="Kobel C.M."/>
            <person name="Greve T."/>
        </authorList>
    </citation>
    <scope>NUCLEOTIDE SEQUENCE</scope>
    <source>
        <strain evidence="1">AUH_DF_2021</strain>
    </source>
</reference>
<accession>A0AB35UQS8</accession>
<proteinExistence type="predicted"/>
<organism evidence="1 2">
    <name type="scientific">Dielma fastidiosa</name>
    <dbReference type="NCBI Taxonomy" id="1034346"/>
    <lineage>
        <taxon>Bacteria</taxon>
        <taxon>Bacillati</taxon>
        <taxon>Bacillota</taxon>
        <taxon>Erysipelotrichia</taxon>
        <taxon>Erysipelotrichales</taxon>
        <taxon>Erysipelotrichaceae</taxon>
        <taxon>Dielma</taxon>
    </lineage>
</organism>
<sequence>MSSQYKRKIKVVTIKQSFYELFSENHEIMRILGQEAKDRPCLILLKMKYKGNLHTFAIPFRSNIGNAPSNTYFPLPKRAKTKDRRKHGLHYSKMFPITEKYMLAYHMGGDFQEELVMAYIERNIKQIYSEAAQYLKNYETGQHELFCVDIDDVLIKLNNQ</sequence>
<dbReference type="EMBL" id="JALDAW010000011">
    <property type="protein sequence ID" value="MDY5167455.1"/>
    <property type="molecule type" value="Genomic_DNA"/>
</dbReference>
<evidence type="ECO:0000313" key="1">
    <source>
        <dbReference type="EMBL" id="MDY5167455.1"/>
    </source>
</evidence>
<evidence type="ECO:0000313" key="2">
    <source>
        <dbReference type="Proteomes" id="UP001276902"/>
    </source>
</evidence>
<gene>
    <name evidence="1" type="ORF">MQE39_04885</name>
</gene>
<name>A0AB35UQS8_9FIRM</name>
<dbReference type="AlphaFoldDB" id="A0AB35UQS8"/>